<dbReference type="Pfam" id="PF00400">
    <property type="entry name" value="WD40"/>
    <property type="match status" value="4"/>
</dbReference>
<dbReference type="PROSITE" id="PS00678">
    <property type="entry name" value="WD_REPEATS_1"/>
    <property type="match status" value="1"/>
</dbReference>
<feature type="repeat" description="WD" evidence="5">
    <location>
        <begin position="443"/>
        <end position="484"/>
    </location>
</feature>
<dbReference type="PROSITE" id="PS50294">
    <property type="entry name" value="WD_REPEATS_REGION"/>
    <property type="match status" value="1"/>
</dbReference>
<evidence type="ECO:0000256" key="6">
    <source>
        <dbReference type="SAM" id="MobiDB-lite"/>
    </source>
</evidence>
<sequence>MHQFQSNNETQNLPPFVEKFLKMYNIRVEPMTQNNAMRMRKPRNTLEKSVDSLIQARTSKKITRDYWSFVRFTFVAPSVLQHDYQQFIFPFFVHLALQLFQLGKTEEAKKFIQKFRGLQPPQCEALIKQLEIEQQSFKPPHFNILMNQHALDELMVNIEKNKQVLLSFIITTNINVTAAPFSHPILFLDAPSDSIALSSSTSEQTNNNEQSSSTDILSKIPKEPYLSTQYNTILSDFNNVNNGDDFFSFAQIPERLQYPILVPIPESKYMPPSLSVIFHPQTPDKQPSIDQRPDGTIYLTQALPDVAHVVQYNHNNRINDMCVSRCARLHAMAQDSSVVISALDTSTCVNNASSSVLTNHAGKVLTVAFSNDSRYVVSGGMDCQIKVAHVEAFRPLAHFRNHLKPILSVAWDSRRNSTYFAGCSMDQTTTLWNISTPTVLRMFIGHTLPVSKVAFSRDGSSIITCSNDLSVRVWDIGTGRMITKLNCGRSVPLAVDVHPNNQLVACGCDDGTVMLWDCSKSPTDARTLWCNKKAFDNRVTDVKFTQDGSLLLGSCIDGSLNAFNLKERERGSSAVVEIYNNENDNNDNNDDNNNDNNTSDNNGVTSGDFGDVVMRTEAYASTIDSITVTDYNLVCTTGRSLRGNVSI</sequence>
<dbReference type="CDD" id="cd00200">
    <property type="entry name" value="WD40"/>
    <property type="match status" value="1"/>
</dbReference>
<dbReference type="PROSITE" id="PS50082">
    <property type="entry name" value="WD_REPEATS_2"/>
    <property type="match status" value="4"/>
</dbReference>
<dbReference type="InterPro" id="IPR001680">
    <property type="entry name" value="WD40_rpt"/>
</dbReference>
<protein>
    <recommendedName>
        <fullName evidence="7">TFIID subunit TAF5 NTD2 domain-containing protein</fullName>
    </recommendedName>
</protein>
<proteinExistence type="predicted"/>
<feature type="region of interest" description="Disordered" evidence="6">
    <location>
        <begin position="580"/>
        <end position="607"/>
    </location>
</feature>
<keyword evidence="3" id="KW-0677">Repeat</keyword>
<accession>A0ABR2JV82</accession>
<feature type="compositionally biased region" description="Acidic residues" evidence="6">
    <location>
        <begin position="584"/>
        <end position="593"/>
    </location>
</feature>
<keyword evidence="9" id="KW-1185">Reference proteome</keyword>
<dbReference type="PANTHER" id="PTHR19879">
    <property type="entry name" value="TRANSCRIPTION INITIATION FACTOR TFIID"/>
    <property type="match status" value="1"/>
</dbReference>
<dbReference type="PANTHER" id="PTHR19879:SF1">
    <property type="entry name" value="CANNONBALL-RELATED"/>
    <property type="match status" value="1"/>
</dbReference>
<dbReference type="SUPFAM" id="SSF50978">
    <property type="entry name" value="WD40 repeat-like"/>
    <property type="match status" value="1"/>
</dbReference>
<comment type="subcellular location">
    <subcellularLocation>
        <location evidence="1">Nucleus</location>
    </subcellularLocation>
</comment>
<name>A0ABR2JV82_9EUKA</name>
<organism evidence="8 9">
    <name type="scientific">Tritrichomonas musculus</name>
    <dbReference type="NCBI Taxonomy" id="1915356"/>
    <lineage>
        <taxon>Eukaryota</taxon>
        <taxon>Metamonada</taxon>
        <taxon>Parabasalia</taxon>
        <taxon>Tritrichomonadida</taxon>
        <taxon>Tritrichomonadidae</taxon>
        <taxon>Tritrichomonas</taxon>
    </lineage>
</organism>
<feature type="domain" description="TFIID subunit TAF5 NTD2" evidence="7">
    <location>
        <begin position="59"/>
        <end position="173"/>
    </location>
</feature>
<feature type="repeat" description="WD" evidence="5">
    <location>
        <begin position="357"/>
        <end position="387"/>
    </location>
</feature>
<reference evidence="8 9" key="1">
    <citation type="submission" date="2024-04" db="EMBL/GenBank/DDBJ databases">
        <title>Tritrichomonas musculus Genome.</title>
        <authorList>
            <person name="Alves-Ferreira E."/>
            <person name="Grigg M."/>
            <person name="Lorenzi H."/>
            <person name="Galac M."/>
        </authorList>
    </citation>
    <scope>NUCLEOTIDE SEQUENCE [LARGE SCALE GENOMIC DNA]</scope>
    <source>
        <strain evidence="8 9">EAF2021</strain>
    </source>
</reference>
<feature type="repeat" description="WD" evidence="5">
    <location>
        <begin position="399"/>
        <end position="442"/>
    </location>
</feature>
<dbReference type="Proteomes" id="UP001470230">
    <property type="component" value="Unassembled WGS sequence"/>
</dbReference>
<evidence type="ECO:0000313" key="9">
    <source>
        <dbReference type="Proteomes" id="UP001470230"/>
    </source>
</evidence>
<dbReference type="InterPro" id="IPR007582">
    <property type="entry name" value="TFIID_NTD2"/>
</dbReference>
<dbReference type="Gene3D" id="1.25.40.500">
    <property type="entry name" value="TFIID subunit TAF5, NTD2 domain"/>
    <property type="match status" value="1"/>
</dbReference>
<feature type="region of interest" description="Disordered" evidence="6">
    <location>
        <begin position="197"/>
        <end position="218"/>
    </location>
</feature>
<evidence type="ECO:0000256" key="2">
    <source>
        <dbReference type="ARBA" id="ARBA00022574"/>
    </source>
</evidence>
<dbReference type="Pfam" id="PF04494">
    <property type="entry name" value="TFIID_NTD2"/>
    <property type="match status" value="1"/>
</dbReference>
<keyword evidence="4" id="KW-0539">Nucleus</keyword>
<dbReference type="InterPro" id="IPR019775">
    <property type="entry name" value="WD40_repeat_CS"/>
</dbReference>
<feature type="repeat" description="WD" evidence="5">
    <location>
        <begin position="494"/>
        <end position="517"/>
    </location>
</feature>
<evidence type="ECO:0000259" key="7">
    <source>
        <dbReference type="Pfam" id="PF04494"/>
    </source>
</evidence>
<gene>
    <name evidence="8" type="ORF">M9Y10_044792</name>
</gene>
<dbReference type="Gene3D" id="2.130.10.10">
    <property type="entry name" value="YVTN repeat-like/Quinoprotein amine dehydrogenase"/>
    <property type="match status" value="2"/>
</dbReference>
<dbReference type="InterPro" id="IPR036322">
    <property type="entry name" value="WD40_repeat_dom_sf"/>
</dbReference>
<comment type="caution">
    <text evidence="8">The sequence shown here is derived from an EMBL/GenBank/DDBJ whole genome shotgun (WGS) entry which is preliminary data.</text>
</comment>
<keyword evidence="2 5" id="KW-0853">WD repeat</keyword>
<dbReference type="InterPro" id="IPR015943">
    <property type="entry name" value="WD40/YVTN_repeat-like_dom_sf"/>
</dbReference>
<dbReference type="SMART" id="SM00320">
    <property type="entry name" value="WD40"/>
    <property type="match status" value="5"/>
</dbReference>
<evidence type="ECO:0000256" key="1">
    <source>
        <dbReference type="ARBA" id="ARBA00004123"/>
    </source>
</evidence>
<dbReference type="SUPFAM" id="SSF160897">
    <property type="entry name" value="Taf5 N-terminal domain-like"/>
    <property type="match status" value="1"/>
</dbReference>
<evidence type="ECO:0000256" key="3">
    <source>
        <dbReference type="ARBA" id="ARBA00022737"/>
    </source>
</evidence>
<dbReference type="InterPro" id="IPR037264">
    <property type="entry name" value="TFIID_NTD2_sf"/>
</dbReference>
<feature type="compositionally biased region" description="Low complexity" evidence="6">
    <location>
        <begin position="198"/>
        <end position="214"/>
    </location>
</feature>
<dbReference type="EMBL" id="JAPFFF010000009">
    <property type="protein sequence ID" value="KAK8882152.1"/>
    <property type="molecule type" value="Genomic_DNA"/>
</dbReference>
<evidence type="ECO:0000256" key="5">
    <source>
        <dbReference type="PROSITE-ProRule" id="PRU00221"/>
    </source>
</evidence>
<evidence type="ECO:0000256" key="4">
    <source>
        <dbReference type="ARBA" id="ARBA00023242"/>
    </source>
</evidence>
<evidence type="ECO:0000313" key="8">
    <source>
        <dbReference type="EMBL" id="KAK8882152.1"/>
    </source>
</evidence>